<dbReference type="GO" id="GO:0005886">
    <property type="term" value="C:plasma membrane"/>
    <property type="evidence" value="ECO:0007669"/>
    <property type="project" value="UniProtKB-SubCell"/>
</dbReference>
<evidence type="ECO:0000256" key="1">
    <source>
        <dbReference type="ARBA" id="ARBA00004651"/>
    </source>
</evidence>
<evidence type="ECO:0000256" key="3">
    <source>
        <dbReference type="ARBA" id="ARBA00022692"/>
    </source>
</evidence>
<dbReference type="InterPro" id="IPR015414">
    <property type="entry name" value="TMEM64"/>
</dbReference>
<evidence type="ECO:0000256" key="4">
    <source>
        <dbReference type="ARBA" id="ARBA00022989"/>
    </source>
</evidence>
<keyword evidence="9" id="KW-1185">Reference proteome</keyword>
<feature type="transmembrane region" description="Helical" evidence="6">
    <location>
        <begin position="79"/>
        <end position="104"/>
    </location>
</feature>
<name>A0AAD8KV98_TARER</name>
<keyword evidence="3 6" id="KW-0812">Transmembrane</keyword>
<evidence type="ECO:0000256" key="2">
    <source>
        <dbReference type="ARBA" id="ARBA00022475"/>
    </source>
</evidence>
<feature type="transmembrane region" description="Helical" evidence="6">
    <location>
        <begin position="12"/>
        <end position="31"/>
    </location>
</feature>
<dbReference type="InterPro" id="IPR032816">
    <property type="entry name" value="VTT_dom"/>
</dbReference>
<evidence type="ECO:0000256" key="6">
    <source>
        <dbReference type="SAM" id="Phobius"/>
    </source>
</evidence>
<comment type="subcellular location">
    <subcellularLocation>
        <location evidence="1">Cell membrane</location>
        <topology evidence="1">Multi-pass membrane protein</topology>
    </subcellularLocation>
</comment>
<protein>
    <recommendedName>
        <fullName evidence="7">VTT domain-containing protein</fullName>
    </recommendedName>
</protein>
<feature type="transmembrane region" description="Helical" evidence="6">
    <location>
        <begin position="51"/>
        <end position="73"/>
    </location>
</feature>
<feature type="domain" description="VTT" evidence="7">
    <location>
        <begin position="68"/>
        <end position="186"/>
    </location>
</feature>
<dbReference type="Pfam" id="PF09335">
    <property type="entry name" value="VTT_dom"/>
    <property type="match status" value="1"/>
</dbReference>
<dbReference type="Proteomes" id="UP001229421">
    <property type="component" value="Unassembled WGS sequence"/>
</dbReference>
<evidence type="ECO:0000256" key="5">
    <source>
        <dbReference type="ARBA" id="ARBA00023136"/>
    </source>
</evidence>
<evidence type="ECO:0000259" key="7">
    <source>
        <dbReference type="Pfam" id="PF09335"/>
    </source>
</evidence>
<organism evidence="8 9">
    <name type="scientific">Tagetes erecta</name>
    <name type="common">African marigold</name>
    <dbReference type="NCBI Taxonomy" id="13708"/>
    <lineage>
        <taxon>Eukaryota</taxon>
        <taxon>Viridiplantae</taxon>
        <taxon>Streptophyta</taxon>
        <taxon>Embryophyta</taxon>
        <taxon>Tracheophyta</taxon>
        <taxon>Spermatophyta</taxon>
        <taxon>Magnoliopsida</taxon>
        <taxon>eudicotyledons</taxon>
        <taxon>Gunneridae</taxon>
        <taxon>Pentapetalae</taxon>
        <taxon>asterids</taxon>
        <taxon>campanulids</taxon>
        <taxon>Asterales</taxon>
        <taxon>Asteraceae</taxon>
        <taxon>Asteroideae</taxon>
        <taxon>Heliantheae alliance</taxon>
        <taxon>Tageteae</taxon>
        <taxon>Tagetes</taxon>
    </lineage>
</organism>
<accession>A0AAD8KV98</accession>
<keyword evidence="5 6" id="KW-0472">Membrane</keyword>
<reference evidence="8" key="1">
    <citation type="journal article" date="2023" name="bioRxiv">
        <title>Improved chromosome-level genome assembly for marigold (Tagetes erecta).</title>
        <authorList>
            <person name="Jiang F."/>
            <person name="Yuan L."/>
            <person name="Wang S."/>
            <person name="Wang H."/>
            <person name="Xu D."/>
            <person name="Wang A."/>
            <person name="Fan W."/>
        </authorList>
    </citation>
    <scope>NUCLEOTIDE SEQUENCE</scope>
    <source>
        <strain evidence="8">WSJ</strain>
        <tissue evidence="8">Leaf</tissue>
    </source>
</reference>
<proteinExistence type="predicted"/>
<comment type="caution">
    <text evidence="8">The sequence shown here is derived from an EMBL/GenBank/DDBJ whole genome shotgun (WGS) entry which is preliminary data.</text>
</comment>
<feature type="transmembrane region" description="Helical" evidence="6">
    <location>
        <begin position="206"/>
        <end position="224"/>
    </location>
</feature>
<keyword evidence="2" id="KW-1003">Cell membrane</keyword>
<dbReference type="EMBL" id="JAUHHV010000004">
    <property type="protein sequence ID" value="KAK1428258.1"/>
    <property type="molecule type" value="Genomic_DNA"/>
</dbReference>
<evidence type="ECO:0000313" key="9">
    <source>
        <dbReference type="Proteomes" id="UP001229421"/>
    </source>
</evidence>
<evidence type="ECO:0000313" key="8">
    <source>
        <dbReference type="EMBL" id="KAK1428258.1"/>
    </source>
</evidence>
<dbReference type="PANTHER" id="PTHR12677">
    <property type="entry name" value="GOLGI APPARATUS MEMBRANE PROTEIN TVP38-RELATED"/>
    <property type="match status" value="1"/>
</dbReference>
<keyword evidence="4 6" id="KW-1133">Transmembrane helix</keyword>
<gene>
    <name evidence="8" type="ORF">QVD17_17088</name>
</gene>
<sequence>MNMKAFTWSSAVRASLLFMLIATFVFACYSLPIEKILKNFLLWIKEELGPWGPLVLAIAYIPLTVFAVPASVLTLGGGYLFGLPVGFVADSIGATLGATAAFLVGKTIGRSYVISKLKKYPKFQAIAIAIQRSGFKIVLLLRFVPLLPFNVLNYLLSVTPVRLWEYMLATWLGMMPITFMFVYIGTTLKDLSDVTHGWHEISKTRWMFMAFGLSISVILIIYIIKVAKASLEKALAENGDMDSIDLVSPGLPILADSAIGLHRPLISTVDSTIDDLV</sequence>
<dbReference type="AlphaFoldDB" id="A0AAD8KV98"/>
<dbReference type="PANTHER" id="PTHR12677:SF24">
    <property type="entry name" value="OS07G0655900 PROTEIN"/>
    <property type="match status" value="1"/>
</dbReference>
<feature type="transmembrane region" description="Helical" evidence="6">
    <location>
        <begin position="164"/>
        <end position="185"/>
    </location>
</feature>
<dbReference type="PROSITE" id="PS51257">
    <property type="entry name" value="PROKAR_LIPOPROTEIN"/>
    <property type="match status" value="1"/>
</dbReference>